<dbReference type="Proteomes" id="UP001201701">
    <property type="component" value="Unassembled WGS sequence"/>
</dbReference>
<evidence type="ECO:0000259" key="2">
    <source>
        <dbReference type="Pfam" id="PF04183"/>
    </source>
</evidence>
<name>A0ABS9QDX7_9HYPH</name>
<comment type="similarity">
    <text evidence="1">Belongs to the IucA/IucC family.</text>
</comment>
<dbReference type="EMBL" id="JAKREW010000008">
    <property type="protein sequence ID" value="MCG7505613.1"/>
    <property type="molecule type" value="Genomic_DNA"/>
</dbReference>
<reference evidence="4 5" key="1">
    <citation type="submission" date="2022-02" db="EMBL/GenBank/DDBJ databases">
        <title>Draft genome sequence of Mezorhizobium retamae strain IRAMC:0171 isolated from Retama raetam nodules.</title>
        <authorList>
            <person name="Bengaied R."/>
            <person name="Sbissi I."/>
            <person name="Huber K."/>
            <person name="Ghodbane F."/>
            <person name="Nouioui I."/>
            <person name="Tarhouni M."/>
            <person name="Gtari M."/>
        </authorList>
    </citation>
    <scope>NUCLEOTIDE SEQUENCE [LARGE SCALE GENOMIC DNA]</scope>
    <source>
        <strain evidence="4 5">IRAMC:0171</strain>
    </source>
</reference>
<dbReference type="Gene3D" id="1.10.510.40">
    <property type="match status" value="1"/>
</dbReference>
<protein>
    <submittedName>
        <fullName evidence="4">IucA/IucC family protein</fullName>
    </submittedName>
</protein>
<dbReference type="PANTHER" id="PTHR34384:SF5">
    <property type="entry name" value="L-2,3-DIAMINOPROPANOATE--CITRATE LIGASE"/>
    <property type="match status" value="1"/>
</dbReference>
<evidence type="ECO:0000256" key="1">
    <source>
        <dbReference type="ARBA" id="ARBA00007832"/>
    </source>
</evidence>
<dbReference type="InterPro" id="IPR037455">
    <property type="entry name" value="LucA/IucC-like"/>
</dbReference>
<feature type="domain" description="Aerobactin siderophore biosynthesis IucA/IucC-like C-terminal" evidence="3">
    <location>
        <begin position="410"/>
        <end position="569"/>
    </location>
</feature>
<comment type="caution">
    <text evidence="4">The sequence shown here is derived from an EMBL/GenBank/DDBJ whole genome shotgun (WGS) entry which is preliminary data.</text>
</comment>
<proteinExistence type="inferred from homology"/>
<keyword evidence="5" id="KW-1185">Reference proteome</keyword>
<dbReference type="PANTHER" id="PTHR34384">
    <property type="entry name" value="L-2,3-DIAMINOPROPANOATE--CITRATE LIGASE"/>
    <property type="match status" value="1"/>
</dbReference>
<sequence>MDRITYVEDRSNTAPSVDRLLNALVREWNGCRFDRAENYGFLKGGKEVLVLDLPATGAIVVAPLRHRSRVGYHGFDGRIWLLTDGRPVEIELFDVLAMLMREEDIRGRSSSASRLNLQRRTAASVAAIAQTTAARGSVRPFADGVPDFIEAESALRFGHAVHPAPMSRDEFSEEDSRRFGHEYGGAFQLRWWAVHPDVFACGSVDPHDVVEMVHSLTGEGFAPLTQNEGSRLFPMHPWQASRLMLVPAVQQLFAAGLVRDLGLGGPSWRATTSLRTIHSANSAWMLKFSLDLKLTNSRRVIERHECDRGLSVHSLVKGTLGERLRDVCPTLTVLGEPAWMALRDGPGGAVLTSAIVSFRENPFRHDNAPKAAVLGALCERHPGQAESHLSDLVRFVAKQDGLEPPVVAECWFERFLDTAIEPFFLAFSEFGLLFGAHQQNLVVGLSDGWPSHLYFRDCQGTGYVREFLPMLREHLPSAGGKGDHVFDAESAAHVFGYYLVINGVFAVISALADAGLSSEEALLARFRLLLERLAARAPGNLACLDYLLNSPTLGSKGNFLFSLKNTNENTEVTDPLAGYVPMSNPLFTRKPA</sequence>
<evidence type="ECO:0000259" key="3">
    <source>
        <dbReference type="Pfam" id="PF06276"/>
    </source>
</evidence>
<evidence type="ECO:0000313" key="4">
    <source>
        <dbReference type="EMBL" id="MCG7505613.1"/>
    </source>
</evidence>
<dbReference type="Pfam" id="PF04183">
    <property type="entry name" value="IucA_IucC"/>
    <property type="match status" value="1"/>
</dbReference>
<dbReference type="InterPro" id="IPR022770">
    <property type="entry name" value="IucA/IucC-like_C"/>
</dbReference>
<feature type="domain" description="Aerobactin siderophore biosynthesis IucA/IucC N-terminal" evidence="2">
    <location>
        <begin position="147"/>
        <end position="378"/>
    </location>
</feature>
<gene>
    <name evidence="4" type="ORF">L4923_11380</name>
</gene>
<evidence type="ECO:0000313" key="5">
    <source>
        <dbReference type="Proteomes" id="UP001201701"/>
    </source>
</evidence>
<accession>A0ABS9QDX7</accession>
<dbReference type="RefSeq" id="WP_239364946.1">
    <property type="nucleotide sequence ID" value="NZ_JAKREW010000008.1"/>
</dbReference>
<dbReference type="InterPro" id="IPR007310">
    <property type="entry name" value="Aerobactin_biosyn_IucA/IucC_N"/>
</dbReference>
<organism evidence="4 5">
    <name type="scientific">Mesorhizobium retamae</name>
    <dbReference type="NCBI Taxonomy" id="2912854"/>
    <lineage>
        <taxon>Bacteria</taxon>
        <taxon>Pseudomonadati</taxon>
        <taxon>Pseudomonadota</taxon>
        <taxon>Alphaproteobacteria</taxon>
        <taxon>Hyphomicrobiales</taxon>
        <taxon>Phyllobacteriaceae</taxon>
        <taxon>Mesorhizobium</taxon>
    </lineage>
</organism>
<dbReference type="Pfam" id="PF06276">
    <property type="entry name" value="FhuF"/>
    <property type="match status" value="1"/>
</dbReference>